<dbReference type="InterPro" id="IPR039418">
    <property type="entry name" value="LexA-like"/>
</dbReference>
<feature type="domain" description="Peptidase S24/S26A/S26B/S26C" evidence="1">
    <location>
        <begin position="76"/>
        <end position="197"/>
    </location>
</feature>
<dbReference type="InterPro" id="IPR036286">
    <property type="entry name" value="LexA/Signal_pep-like_sf"/>
</dbReference>
<comment type="caution">
    <text evidence="2">The sequence shown here is derived from an EMBL/GenBank/DDBJ whole genome shotgun (WGS) entry which is preliminary data.</text>
</comment>
<dbReference type="SUPFAM" id="SSF51306">
    <property type="entry name" value="LexA/Signal peptidase"/>
    <property type="match status" value="1"/>
</dbReference>
<dbReference type="Gene3D" id="2.10.109.10">
    <property type="entry name" value="Umud Fragment, subunit A"/>
    <property type="match status" value="1"/>
</dbReference>
<dbReference type="AlphaFoldDB" id="A0A2W5QL25"/>
<dbReference type="Pfam" id="PF00717">
    <property type="entry name" value="Peptidase_S24"/>
    <property type="match status" value="1"/>
</dbReference>
<reference evidence="2 3" key="1">
    <citation type="submission" date="2017-08" db="EMBL/GenBank/DDBJ databases">
        <title>Infants hospitalized years apart are colonized by the same room-sourced microbial strains.</title>
        <authorList>
            <person name="Brooks B."/>
            <person name="Olm M.R."/>
            <person name="Firek B.A."/>
            <person name="Baker R."/>
            <person name="Thomas B.C."/>
            <person name="Morowitz M.J."/>
            <person name="Banfield J.F."/>
        </authorList>
    </citation>
    <scope>NUCLEOTIDE SEQUENCE [LARGE SCALE GENOMIC DNA]</scope>
    <source>
        <strain evidence="2">S2_005_003_R2_41</strain>
    </source>
</reference>
<proteinExistence type="predicted"/>
<dbReference type="InterPro" id="IPR001387">
    <property type="entry name" value="Cro/C1-type_HTH"/>
</dbReference>
<protein>
    <submittedName>
        <fullName evidence="2">XRE family transcriptional regulator</fullName>
    </submittedName>
</protein>
<organism evidence="2 3">
    <name type="scientific">Variovorax paradoxus</name>
    <dbReference type="NCBI Taxonomy" id="34073"/>
    <lineage>
        <taxon>Bacteria</taxon>
        <taxon>Pseudomonadati</taxon>
        <taxon>Pseudomonadota</taxon>
        <taxon>Betaproteobacteria</taxon>
        <taxon>Burkholderiales</taxon>
        <taxon>Comamonadaceae</taxon>
        <taxon>Variovorax</taxon>
    </lineage>
</organism>
<dbReference type="InterPro" id="IPR015927">
    <property type="entry name" value="Peptidase_S24_S26A/B/C"/>
</dbReference>
<dbReference type="CDD" id="cd06529">
    <property type="entry name" value="S24_LexA-like"/>
    <property type="match status" value="1"/>
</dbReference>
<evidence type="ECO:0000259" key="1">
    <source>
        <dbReference type="Pfam" id="PF00717"/>
    </source>
</evidence>
<dbReference type="GO" id="GO:0003677">
    <property type="term" value="F:DNA binding"/>
    <property type="evidence" value="ECO:0007669"/>
    <property type="project" value="InterPro"/>
</dbReference>
<dbReference type="CDD" id="cd00093">
    <property type="entry name" value="HTH_XRE"/>
    <property type="match status" value="1"/>
</dbReference>
<dbReference type="InterPro" id="IPR010982">
    <property type="entry name" value="Lambda_DNA-bd_dom_sf"/>
</dbReference>
<accession>A0A2W5QL25</accession>
<sequence length="204" mass="22574">MRPIDIALELARREKGWNQTQFATEIGASSADISNWKKRGMPPEWHKSAAVAIGVTVDRLLSGNIETGPVIQGRVPLISWIQAGSWGEAVDAFEPGDAEDWIPCIRKHSSSSYALRVKGDSMTAPHGNTRSYPAGSIIFVDPEKRSPVNGDRIVAKLEGSAEVTFKVYKEEDGRRWLMPLNPAHEPIRDPFKVLGTVIGKWEDE</sequence>
<dbReference type="Proteomes" id="UP000249135">
    <property type="component" value="Unassembled WGS sequence"/>
</dbReference>
<gene>
    <name evidence="2" type="ORF">DI563_02080</name>
</gene>
<dbReference type="PANTHER" id="PTHR33516:SF2">
    <property type="entry name" value="LEXA REPRESSOR-RELATED"/>
    <property type="match status" value="1"/>
</dbReference>
<dbReference type="Gene3D" id="1.10.260.40">
    <property type="entry name" value="lambda repressor-like DNA-binding domains"/>
    <property type="match status" value="1"/>
</dbReference>
<dbReference type="EMBL" id="QFPP01000007">
    <property type="protein sequence ID" value="PZQ77968.1"/>
    <property type="molecule type" value="Genomic_DNA"/>
</dbReference>
<evidence type="ECO:0000313" key="3">
    <source>
        <dbReference type="Proteomes" id="UP000249135"/>
    </source>
</evidence>
<dbReference type="PANTHER" id="PTHR33516">
    <property type="entry name" value="LEXA REPRESSOR"/>
    <property type="match status" value="1"/>
</dbReference>
<dbReference type="InterPro" id="IPR050077">
    <property type="entry name" value="LexA_repressor"/>
</dbReference>
<dbReference type="SUPFAM" id="SSF47413">
    <property type="entry name" value="lambda repressor-like DNA-binding domains"/>
    <property type="match status" value="1"/>
</dbReference>
<name>A0A2W5QL25_VARPD</name>
<evidence type="ECO:0000313" key="2">
    <source>
        <dbReference type="EMBL" id="PZQ77968.1"/>
    </source>
</evidence>